<dbReference type="InterPro" id="IPR036081">
    <property type="entry name" value="Translin_sf"/>
</dbReference>
<keyword evidence="9" id="KW-1185">Reference proteome</keyword>
<evidence type="ECO:0000256" key="1">
    <source>
        <dbReference type="ARBA" id="ARBA00004123"/>
    </source>
</evidence>
<keyword evidence="5" id="KW-0539">Nucleus</keyword>
<reference evidence="8" key="1">
    <citation type="submission" date="2021-12" db="EMBL/GenBank/DDBJ databases">
        <authorList>
            <person name="King R."/>
        </authorList>
    </citation>
    <scope>NUCLEOTIDE SEQUENCE</scope>
</reference>
<dbReference type="InterPro" id="IPR016068">
    <property type="entry name" value="Translin_N"/>
</dbReference>
<evidence type="ECO:0000256" key="6">
    <source>
        <dbReference type="PIRSR" id="PIRSR602848-1"/>
    </source>
</evidence>
<protein>
    <recommendedName>
        <fullName evidence="10">Translin-associated protein X</fullName>
    </recommendedName>
</protein>
<dbReference type="EMBL" id="OV121133">
    <property type="protein sequence ID" value="CAH0550347.1"/>
    <property type="molecule type" value="Genomic_DNA"/>
</dbReference>
<organism evidence="8 9">
    <name type="scientific">Brassicogethes aeneus</name>
    <name type="common">Rape pollen beetle</name>
    <name type="synonym">Meligethes aeneus</name>
    <dbReference type="NCBI Taxonomy" id="1431903"/>
    <lineage>
        <taxon>Eukaryota</taxon>
        <taxon>Metazoa</taxon>
        <taxon>Ecdysozoa</taxon>
        <taxon>Arthropoda</taxon>
        <taxon>Hexapoda</taxon>
        <taxon>Insecta</taxon>
        <taxon>Pterygota</taxon>
        <taxon>Neoptera</taxon>
        <taxon>Endopterygota</taxon>
        <taxon>Coleoptera</taxon>
        <taxon>Polyphaga</taxon>
        <taxon>Cucujiformia</taxon>
        <taxon>Nitidulidae</taxon>
        <taxon>Meligethinae</taxon>
        <taxon>Brassicogethes</taxon>
    </lineage>
</organism>
<evidence type="ECO:0000256" key="2">
    <source>
        <dbReference type="ARBA" id="ARBA00004496"/>
    </source>
</evidence>
<gene>
    <name evidence="8" type="ORF">MELIAE_LOCUS3183</name>
</gene>
<feature type="compositionally biased region" description="Basic residues" evidence="7">
    <location>
        <begin position="1"/>
        <end position="13"/>
    </location>
</feature>
<dbReference type="CDD" id="cd14820">
    <property type="entry name" value="TRAX"/>
    <property type="match status" value="1"/>
</dbReference>
<keyword evidence="6" id="KW-0460">Magnesium</keyword>
<feature type="binding site" evidence="6">
    <location>
        <position position="183"/>
    </location>
    <ligand>
        <name>Mg(2+)</name>
        <dbReference type="ChEBI" id="CHEBI:18420"/>
    </ligand>
</feature>
<dbReference type="GO" id="GO:0043565">
    <property type="term" value="F:sequence-specific DNA binding"/>
    <property type="evidence" value="ECO:0007669"/>
    <property type="project" value="InterPro"/>
</dbReference>
<dbReference type="Gene3D" id="1.20.58.190">
    <property type="entry name" value="Translin, domain 1"/>
    <property type="match status" value="1"/>
</dbReference>
<proteinExistence type="inferred from homology"/>
<evidence type="ECO:0000256" key="3">
    <source>
        <dbReference type="ARBA" id="ARBA00005902"/>
    </source>
</evidence>
<evidence type="ECO:0008006" key="10">
    <source>
        <dbReference type="Google" id="ProtNLM"/>
    </source>
</evidence>
<dbReference type="GO" id="GO:0046872">
    <property type="term" value="F:metal ion binding"/>
    <property type="evidence" value="ECO:0007669"/>
    <property type="project" value="UniProtKB-KW"/>
</dbReference>
<accession>A0A9P0FE69</accession>
<feature type="region of interest" description="Disordered" evidence="7">
    <location>
        <begin position="1"/>
        <end position="25"/>
    </location>
</feature>
<dbReference type="Proteomes" id="UP001154078">
    <property type="component" value="Chromosome 2"/>
</dbReference>
<dbReference type="GO" id="GO:0005634">
    <property type="term" value="C:nucleus"/>
    <property type="evidence" value="ECO:0007669"/>
    <property type="project" value="UniProtKB-SubCell"/>
</dbReference>
<evidence type="ECO:0000256" key="4">
    <source>
        <dbReference type="ARBA" id="ARBA00022490"/>
    </source>
</evidence>
<sequence length="276" mass="31696">MHKNKGSKYRNKSKPAVGDKARETLENIDDNNPVIQLFKGYAAELDDKHDRYERIVKLSRDCTIESKRIIFLLHNVNTDIESKRVTVLNEAQERLNALINTHFKSIALELKGHDSYLYTRAYTSGVQEFIEAYTFYQFILSENIGDWKSFDALFKYSDEENGEFSLLFTQNDYILGLGDLTGELMRRCINTLGVGNTSECFKLCNYVKAINTGFIGLIAPGNKELGRKAYTLRQSLSKMELVCYNIQIRGQEIPKHMLMSVIESSDVKDDDDEGYY</sequence>
<evidence type="ECO:0000256" key="7">
    <source>
        <dbReference type="SAM" id="MobiDB-lite"/>
    </source>
</evidence>
<dbReference type="AlphaFoldDB" id="A0A9P0FE69"/>
<dbReference type="PANTHER" id="PTHR10741">
    <property type="entry name" value="TRANSLIN AND TRANSLIN ASSOCIATED PROTEIN X"/>
    <property type="match status" value="1"/>
</dbReference>
<dbReference type="GO" id="GO:0005737">
    <property type="term" value="C:cytoplasm"/>
    <property type="evidence" value="ECO:0007669"/>
    <property type="project" value="UniProtKB-SubCell"/>
</dbReference>
<dbReference type="Pfam" id="PF01997">
    <property type="entry name" value="Translin"/>
    <property type="match status" value="1"/>
</dbReference>
<dbReference type="InterPro" id="IPR016069">
    <property type="entry name" value="Translin_C"/>
</dbReference>
<dbReference type="InterPro" id="IPR002848">
    <property type="entry name" value="Translin_fam"/>
</dbReference>
<name>A0A9P0FE69_BRAAE</name>
<keyword evidence="4" id="KW-0963">Cytoplasm</keyword>
<evidence type="ECO:0000313" key="8">
    <source>
        <dbReference type="EMBL" id="CAH0550347.1"/>
    </source>
</evidence>
<keyword evidence="6" id="KW-0479">Metal-binding</keyword>
<evidence type="ECO:0000313" key="9">
    <source>
        <dbReference type="Proteomes" id="UP001154078"/>
    </source>
</evidence>
<comment type="similarity">
    <text evidence="3">Belongs to the translin family.</text>
</comment>
<evidence type="ECO:0000256" key="5">
    <source>
        <dbReference type="ARBA" id="ARBA00023242"/>
    </source>
</evidence>
<feature type="binding site" evidence="6">
    <location>
        <position position="131"/>
    </location>
    <ligand>
        <name>Mg(2+)</name>
        <dbReference type="ChEBI" id="CHEBI:18420"/>
    </ligand>
</feature>
<comment type="subcellular location">
    <subcellularLocation>
        <location evidence="2">Cytoplasm</location>
    </subcellularLocation>
    <subcellularLocation>
        <location evidence="1">Nucleus</location>
    </subcellularLocation>
</comment>
<dbReference type="Gene3D" id="1.20.58.200">
    <property type="entry name" value="Translin, domain 2"/>
    <property type="match status" value="1"/>
</dbReference>
<dbReference type="OrthoDB" id="31005at2759"/>
<dbReference type="FunFam" id="1.20.58.200:FF:000001">
    <property type="entry name" value="Translin-associated factor X"/>
    <property type="match status" value="1"/>
</dbReference>
<dbReference type="SUPFAM" id="SSF74784">
    <property type="entry name" value="Translin"/>
    <property type="match status" value="1"/>
</dbReference>